<gene>
    <name evidence="2" type="ORF">KQI89_15720</name>
</gene>
<proteinExistence type="predicted"/>
<dbReference type="InterPro" id="IPR000182">
    <property type="entry name" value="GNAT_dom"/>
</dbReference>
<comment type="caution">
    <text evidence="2">The sequence shown here is derived from an EMBL/GenBank/DDBJ whole genome shotgun (WGS) entry which is preliminary data.</text>
</comment>
<evidence type="ECO:0000259" key="1">
    <source>
        <dbReference type="PROSITE" id="PS51186"/>
    </source>
</evidence>
<dbReference type="PROSITE" id="PS51186">
    <property type="entry name" value="GNAT"/>
    <property type="match status" value="1"/>
</dbReference>
<dbReference type="PANTHER" id="PTHR43072:SF60">
    <property type="entry name" value="L-2,4-DIAMINOBUTYRIC ACID ACETYLTRANSFERASE"/>
    <property type="match status" value="1"/>
</dbReference>
<evidence type="ECO:0000313" key="2">
    <source>
        <dbReference type="EMBL" id="MBU5593197.1"/>
    </source>
</evidence>
<name>A0ABS6F6P7_9CLOT</name>
<dbReference type="RefSeq" id="WP_216457877.1">
    <property type="nucleotide sequence ID" value="NZ_JAHLQL010000007.1"/>
</dbReference>
<dbReference type="CDD" id="cd04301">
    <property type="entry name" value="NAT_SF"/>
    <property type="match status" value="1"/>
</dbReference>
<accession>A0ABS6F6P7</accession>
<sequence length="271" mass="31462">MEKVFNKAQSYKYNSVMYKDLEDIGDIHEENIVEIADAVFIIKETFKEVIIYWGAQTKESFFHGFNKVINIISNKNIKQNRLFIEFIPEDFIEGMEDLGFRVVSEWTDYWVDNLQSIKVPASPFESVRLLNADEFHSAAKVLQSCEGYSREFTGESDEWVKEWNEDENSCVLVAEENSEIIGVCCLNIYGFYSEKGPVLWLREIGVMPRWQGKGIGYALINKAFKWGEEHGAKRSFLACDIENCNGIRLYEKFGYRKKEGRGQINMAKENK</sequence>
<reference evidence="2 3" key="1">
    <citation type="submission" date="2021-06" db="EMBL/GenBank/DDBJ databases">
        <authorList>
            <person name="Sun Q."/>
            <person name="Li D."/>
        </authorList>
    </citation>
    <scope>NUCLEOTIDE SEQUENCE [LARGE SCALE GENOMIC DNA]</scope>
    <source>
        <strain evidence="2 3">MSJ-4</strain>
    </source>
</reference>
<keyword evidence="3" id="KW-1185">Reference proteome</keyword>
<protein>
    <submittedName>
        <fullName evidence="2">GNAT family N-acetyltransferase</fullName>
    </submittedName>
</protein>
<dbReference type="Proteomes" id="UP000736583">
    <property type="component" value="Unassembled WGS sequence"/>
</dbReference>
<dbReference type="EMBL" id="JAHLQL010000007">
    <property type="protein sequence ID" value="MBU5593197.1"/>
    <property type="molecule type" value="Genomic_DNA"/>
</dbReference>
<dbReference type="Pfam" id="PF00583">
    <property type="entry name" value="Acetyltransf_1"/>
    <property type="match status" value="1"/>
</dbReference>
<organism evidence="2 3">
    <name type="scientific">Clostridium simiarum</name>
    <dbReference type="NCBI Taxonomy" id="2841506"/>
    <lineage>
        <taxon>Bacteria</taxon>
        <taxon>Bacillati</taxon>
        <taxon>Bacillota</taxon>
        <taxon>Clostridia</taxon>
        <taxon>Eubacteriales</taxon>
        <taxon>Clostridiaceae</taxon>
        <taxon>Clostridium</taxon>
    </lineage>
</organism>
<evidence type="ECO:0000313" key="3">
    <source>
        <dbReference type="Proteomes" id="UP000736583"/>
    </source>
</evidence>
<feature type="domain" description="N-acetyltransferase" evidence="1">
    <location>
        <begin position="125"/>
        <end position="271"/>
    </location>
</feature>
<dbReference type="PANTHER" id="PTHR43072">
    <property type="entry name" value="N-ACETYLTRANSFERASE"/>
    <property type="match status" value="1"/>
</dbReference>